<dbReference type="Proteomes" id="UP000240988">
    <property type="component" value="Unassembled WGS sequence"/>
</dbReference>
<dbReference type="STRING" id="1841860.GCA_900157375_05020"/>
<name>A0A2U3P096_9MYCO</name>
<proteinExistence type="predicted"/>
<evidence type="ECO:0000256" key="2">
    <source>
        <dbReference type="SAM" id="SignalP"/>
    </source>
</evidence>
<gene>
    <name evidence="3" type="ORF">MRAB57_5017</name>
</gene>
<keyword evidence="4" id="KW-1185">Reference proteome</keyword>
<keyword evidence="3" id="KW-0449">Lipoprotein</keyword>
<dbReference type="EMBL" id="FUFA01000005">
    <property type="protein sequence ID" value="SPM37174.1"/>
    <property type="molecule type" value="Genomic_DNA"/>
</dbReference>
<evidence type="ECO:0000313" key="4">
    <source>
        <dbReference type="Proteomes" id="UP000240988"/>
    </source>
</evidence>
<reference evidence="3 4" key="1">
    <citation type="submission" date="2017-01" db="EMBL/GenBank/DDBJ databases">
        <authorList>
            <consortium name="Urmite Genomes"/>
        </authorList>
    </citation>
    <scope>NUCLEOTIDE SEQUENCE [LARGE SCALE GENOMIC DNA]</scope>
    <source>
        <strain evidence="3 4">AB57</strain>
    </source>
</reference>
<feature type="signal peptide" evidence="2">
    <location>
        <begin position="1"/>
        <end position="27"/>
    </location>
</feature>
<evidence type="ECO:0000313" key="3">
    <source>
        <dbReference type="EMBL" id="SPM37174.1"/>
    </source>
</evidence>
<dbReference type="Gene3D" id="3.40.1000.70">
    <property type="entry name" value="PknH-like extracellular domain"/>
    <property type="match status" value="1"/>
</dbReference>
<dbReference type="InterPro" id="IPR038232">
    <property type="entry name" value="PknH-like_Extracell_sf"/>
</dbReference>
<organism evidence="3 4">
    <name type="scientific">Mycobacterium rhizamassiliense</name>
    <dbReference type="NCBI Taxonomy" id="1841860"/>
    <lineage>
        <taxon>Bacteria</taxon>
        <taxon>Bacillati</taxon>
        <taxon>Actinomycetota</taxon>
        <taxon>Actinomycetes</taxon>
        <taxon>Mycobacteriales</taxon>
        <taxon>Mycobacteriaceae</taxon>
        <taxon>Mycobacterium</taxon>
    </lineage>
</organism>
<dbReference type="AlphaFoldDB" id="A0A2U3P096"/>
<accession>A0A2U3P096</accession>
<feature type="region of interest" description="Disordered" evidence="1">
    <location>
        <begin position="25"/>
        <end position="47"/>
    </location>
</feature>
<protein>
    <submittedName>
        <fullName evidence="3">Lipoprotein LprH</fullName>
    </submittedName>
</protein>
<evidence type="ECO:0000256" key="1">
    <source>
        <dbReference type="SAM" id="MobiDB-lite"/>
    </source>
</evidence>
<sequence length="225" mass="23229">MATRHWAPLAALVLALTLGACSTSVPGQPTRASGPSPSGTSVKPTPKPIAARDLLLQDGNTTPLGRAVATPVGDSYFTSVEPPECAAALLFKGSPLLPAGSSDHADSAYAVGSQALYAESVDVYGDAVNTDDVVRKGFSAVADCRGDAVGVAPLGKFKPMRLSYFATLSDGVLVWTMTRADWTCDYGLAAVPRVVLMLSACDSKPGFPMADWAAKRRAQLNSGAA</sequence>
<feature type="compositionally biased region" description="Polar residues" evidence="1">
    <location>
        <begin position="25"/>
        <end position="43"/>
    </location>
</feature>
<feature type="chain" id="PRO_5039077819" evidence="2">
    <location>
        <begin position="28"/>
        <end position="225"/>
    </location>
</feature>
<dbReference type="RefSeq" id="WP_077089754.1">
    <property type="nucleotide sequence ID" value="NZ_LT721901.1"/>
</dbReference>
<dbReference type="PROSITE" id="PS51257">
    <property type="entry name" value="PROKAR_LIPOPROTEIN"/>
    <property type="match status" value="1"/>
</dbReference>
<keyword evidence="2" id="KW-0732">Signal</keyword>
<dbReference type="OrthoDB" id="4626583at2"/>